<keyword evidence="3 7" id="KW-0812">Transmembrane</keyword>
<feature type="domain" description="MSP" evidence="8">
    <location>
        <begin position="7"/>
        <end position="124"/>
    </location>
</feature>
<dbReference type="EMBL" id="OU896718">
    <property type="protein sequence ID" value="CAH1119085.1"/>
    <property type="molecule type" value="Genomic_DNA"/>
</dbReference>
<accession>A0A9P0DAE1</accession>
<feature type="region of interest" description="Disordered" evidence="6">
    <location>
        <begin position="132"/>
        <end position="155"/>
    </location>
</feature>
<name>A0A9P0DAE1_PHACE</name>
<sequence>MSKLEQILQLDPPVELKFRGPFNATNSSRLRLTNPSEKRIMFKIKTTAPKKYCVRPNSGILEPSDKAEVDICLQPCMYDPTEKNKHKFMVQSAFAPNGDINLENIWKDIIPDHLMDSKLRCVFDIATDPNEVEEEPHNFTPRTASTPVQKGSVDGHLQRNVQEVEDELFLRQENMKLKDEIKQLREIPGQMPFKLTWTHVVCAVVLAVVGVALGKYII</sequence>
<evidence type="ECO:0000313" key="9">
    <source>
        <dbReference type="EMBL" id="CAH1119085.1"/>
    </source>
</evidence>
<organism evidence="9 10">
    <name type="scientific">Phaedon cochleariae</name>
    <name type="common">Mustard beetle</name>
    <dbReference type="NCBI Taxonomy" id="80249"/>
    <lineage>
        <taxon>Eukaryota</taxon>
        <taxon>Metazoa</taxon>
        <taxon>Ecdysozoa</taxon>
        <taxon>Arthropoda</taxon>
        <taxon>Hexapoda</taxon>
        <taxon>Insecta</taxon>
        <taxon>Pterygota</taxon>
        <taxon>Neoptera</taxon>
        <taxon>Endopterygota</taxon>
        <taxon>Coleoptera</taxon>
        <taxon>Polyphaga</taxon>
        <taxon>Cucujiformia</taxon>
        <taxon>Chrysomeloidea</taxon>
        <taxon>Chrysomelidae</taxon>
        <taxon>Chrysomelinae</taxon>
        <taxon>Chrysomelini</taxon>
        <taxon>Phaedon</taxon>
    </lineage>
</organism>
<dbReference type="SUPFAM" id="SSF49354">
    <property type="entry name" value="PapD-like"/>
    <property type="match status" value="1"/>
</dbReference>
<evidence type="ECO:0000256" key="5">
    <source>
        <dbReference type="ARBA" id="ARBA00023136"/>
    </source>
</evidence>
<dbReference type="PANTHER" id="PTHR10809:SF6">
    <property type="entry name" value="AT11025P-RELATED"/>
    <property type="match status" value="1"/>
</dbReference>
<dbReference type="OrthoDB" id="264603at2759"/>
<proteinExistence type="inferred from homology"/>
<dbReference type="PROSITE" id="PS50202">
    <property type="entry name" value="MSP"/>
    <property type="match status" value="1"/>
</dbReference>
<keyword evidence="5 7" id="KW-0472">Membrane</keyword>
<dbReference type="InterPro" id="IPR013783">
    <property type="entry name" value="Ig-like_fold"/>
</dbReference>
<dbReference type="GO" id="GO:0033149">
    <property type="term" value="F:FFAT motif binding"/>
    <property type="evidence" value="ECO:0007669"/>
    <property type="project" value="TreeGrafter"/>
</dbReference>
<keyword evidence="4 7" id="KW-1133">Transmembrane helix</keyword>
<evidence type="ECO:0000313" key="10">
    <source>
        <dbReference type="Proteomes" id="UP001153737"/>
    </source>
</evidence>
<dbReference type="GO" id="GO:0061817">
    <property type="term" value="P:endoplasmic reticulum-plasma membrane tethering"/>
    <property type="evidence" value="ECO:0007669"/>
    <property type="project" value="TreeGrafter"/>
</dbReference>
<evidence type="ECO:0000256" key="3">
    <source>
        <dbReference type="ARBA" id="ARBA00022692"/>
    </source>
</evidence>
<gene>
    <name evidence="9" type="ORF">PHAECO_LOCUS3126</name>
</gene>
<dbReference type="Proteomes" id="UP001153737">
    <property type="component" value="Chromosome 12"/>
</dbReference>
<evidence type="ECO:0000256" key="6">
    <source>
        <dbReference type="SAM" id="MobiDB-lite"/>
    </source>
</evidence>
<comment type="subcellular location">
    <subcellularLocation>
        <location evidence="1">Membrane</location>
        <topology evidence="1">Single-pass type IV membrane protein</topology>
    </subcellularLocation>
</comment>
<evidence type="ECO:0000256" key="2">
    <source>
        <dbReference type="ARBA" id="ARBA00008932"/>
    </source>
</evidence>
<keyword evidence="10" id="KW-1185">Reference proteome</keyword>
<dbReference type="InterPro" id="IPR016763">
    <property type="entry name" value="VAP"/>
</dbReference>
<evidence type="ECO:0000256" key="7">
    <source>
        <dbReference type="SAM" id="Phobius"/>
    </source>
</evidence>
<dbReference type="AlphaFoldDB" id="A0A9P0DAE1"/>
<dbReference type="PANTHER" id="PTHR10809">
    <property type="entry name" value="VESICLE-ASSOCIATED MEMBRANE PROTEIN-ASSOCIATED PROTEIN"/>
    <property type="match status" value="1"/>
</dbReference>
<evidence type="ECO:0000256" key="1">
    <source>
        <dbReference type="ARBA" id="ARBA00004211"/>
    </source>
</evidence>
<dbReference type="Pfam" id="PF00635">
    <property type="entry name" value="Motile_Sperm"/>
    <property type="match status" value="1"/>
</dbReference>
<dbReference type="InterPro" id="IPR008962">
    <property type="entry name" value="PapD-like_sf"/>
</dbReference>
<dbReference type="InterPro" id="IPR000535">
    <property type="entry name" value="MSP_dom"/>
</dbReference>
<reference evidence="9" key="2">
    <citation type="submission" date="2022-10" db="EMBL/GenBank/DDBJ databases">
        <authorList>
            <consortium name="ENA_rothamsted_submissions"/>
            <consortium name="culmorum"/>
            <person name="King R."/>
        </authorList>
    </citation>
    <scope>NUCLEOTIDE SEQUENCE</scope>
</reference>
<comment type="similarity">
    <text evidence="2">Belongs to the VAMP-associated protein (VAP) (TC 9.B.17) family.</text>
</comment>
<feature type="transmembrane region" description="Helical" evidence="7">
    <location>
        <begin position="195"/>
        <end position="217"/>
    </location>
</feature>
<evidence type="ECO:0000256" key="4">
    <source>
        <dbReference type="ARBA" id="ARBA00022989"/>
    </source>
</evidence>
<protein>
    <recommendedName>
        <fullName evidence="8">MSP domain-containing protein</fullName>
    </recommendedName>
</protein>
<dbReference type="PIRSF" id="PIRSF019693">
    <property type="entry name" value="VAMP-associated"/>
    <property type="match status" value="1"/>
</dbReference>
<reference evidence="9" key="1">
    <citation type="submission" date="2022-01" db="EMBL/GenBank/DDBJ databases">
        <authorList>
            <person name="King R."/>
        </authorList>
    </citation>
    <scope>NUCLEOTIDE SEQUENCE</scope>
</reference>
<feature type="compositionally biased region" description="Polar residues" evidence="6">
    <location>
        <begin position="140"/>
        <end position="149"/>
    </location>
</feature>
<dbReference type="GO" id="GO:0005886">
    <property type="term" value="C:plasma membrane"/>
    <property type="evidence" value="ECO:0007669"/>
    <property type="project" value="TreeGrafter"/>
</dbReference>
<dbReference type="GO" id="GO:0090158">
    <property type="term" value="P:endoplasmic reticulum membrane organization"/>
    <property type="evidence" value="ECO:0007669"/>
    <property type="project" value="TreeGrafter"/>
</dbReference>
<evidence type="ECO:0000259" key="8">
    <source>
        <dbReference type="PROSITE" id="PS50202"/>
    </source>
</evidence>
<dbReference type="GO" id="GO:0005789">
    <property type="term" value="C:endoplasmic reticulum membrane"/>
    <property type="evidence" value="ECO:0007669"/>
    <property type="project" value="InterPro"/>
</dbReference>
<dbReference type="Gene3D" id="2.60.40.10">
    <property type="entry name" value="Immunoglobulins"/>
    <property type="match status" value="1"/>
</dbReference>